<keyword evidence="4 6" id="KW-1133">Transmembrane helix</keyword>
<dbReference type="SUPFAM" id="SSF48317">
    <property type="entry name" value="Acid phosphatase/Vanadium-dependent haloperoxidase"/>
    <property type="match status" value="1"/>
</dbReference>
<dbReference type="Pfam" id="PF01569">
    <property type="entry name" value="PAP2"/>
    <property type="match status" value="1"/>
</dbReference>
<dbReference type="PANTHER" id="PTHR10165:SF103">
    <property type="entry name" value="PHOSPHOLIPID PHOSPHATASE HOMOLOG 1.2 HOMOLOG"/>
    <property type="match status" value="1"/>
</dbReference>
<dbReference type="InterPro" id="IPR000326">
    <property type="entry name" value="PAP2/HPO"/>
</dbReference>
<keyword evidence="3 6" id="KW-0812">Transmembrane</keyword>
<evidence type="ECO:0000256" key="2">
    <source>
        <dbReference type="ARBA" id="ARBA00008816"/>
    </source>
</evidence>
<dbReference type="InterPro" id="IPR036938">
    <property type="entry name" value="PAP2/HPO_sf"/>
</dbReference>
<comment type="similarity">
    <text evidence="2">Belongs to the PA-phosphatase related phosphoesterase family.</text>
</comment>
<dbReference type="Proteomes" id="UP001566132">
    <property type="component" value="Unassembled WGS sequence"/>
</dbReference>
<feature type="transmembrane region" description="Helical" evidence="6">
    <location>
        <begin position="215"/>
        <end position="234"/>
    </location>
</feature>
<feature type="domain" description="Phosphatidic acid phosphatase type 2/haloperoxidase" evidence="7">
    <location>
        <begin position="147"/>
        <end position="292"/>
    </location>
</feature>
<keyword evidence="9" id="KW-1185">Reference proteome</keyword>
<evidence type="ECO:0000259" key="7">
    <source>
        <dbReference type="SMART" id="SM00014"/>
    </source>
</evidence>
<comment type="subcellular location">
    <subcellularLocation>
        <location evidence="1">Membrane</location>
        <topology evidence="1">Multi-pass membrane protein</topology>
    </subcellularLocation>
</comment>
<organism evidence="8 9">
    <name type="scientific">Hypothenemus hampei</name>
    <name type="common">Coffee berry borer</name>
    <dbReference type="NCBI Taxonomy" id="57062"/>
    <lineage>
        <taxon>Eukaryota</taxon>
        <taxon>Metazoa</taxon>
        <taxon>Ecdysozoa</taxon>
        <taxon>Arthropoda</taxon>
        <taxon>Hexapoda</taxon>
        <taxon>Insecta</taxon>
        <taxon>Pterygota</taxon>
        <taxon>Neoptera</taxon>
        <taxon>Endopterygota</taxon>
        <taxon>Coleoptera</taxon>
        <taxon>Polyphaga</taxon>
        <taxon>Cucujiformia</taxon>
        <taxon>Curculionidae</taxon>
        <taxon>Scolytinae</taxon>
        <taxon>Hypothenemus</taxon>
    </lineage>
</organism>
<feature type="transmembrane region" description="Helical" evidence="6">
    <location>
        <begin position="105"/>
        <end position="130"/>
    </location>
</feature>
<evidence type="ECO:0000256" key="5">
    <source>
        <dbReference type="ARBA" id="ARBA00023136"/>
    </source>
</evidence>
<evidence type="ECO:0000313" key="9">
    <source>
        <dbReference type="Proteomes" id="UP001566132"/>
    </source>
</evidence>
<dbReference type="InterPro" id="IPR043216">
    <property type="entry name" value="PAP-like"/>
</dbReference>
<name>A0ABD1F8H3_HYPHA</name>
<evidence type="ECO:0000313" key="8">
    <source>
        <dbReference type="EMBL" id="KAL1513882.1"/>
    </source>
</evidence>
<keyword evidence="5 6" id="KW-0472">Membrane</keyword>
<dbReference type="AlphaFoldDB" id="A0ABD1F8H3"/>
<evidence type="ECO:0000256" key="3">
    <source>
        <dbReference type="ARBA" id="ARBA00022692"/>
    </source>
</evidence>
<dbReference type="GO" id="GO:0016020">
    <property type="term" value="C:membrane"/>
    <property type="evidence" value="ECO:0007669"/>
    <property type="project" value="UniProtKB-SubCell"/>
</dbReference>
<dbReference type="SMART" id="SM00014">
    <property type="entry name" value="acidPPc"/>
    <property type="match status" value="1"/>
</dbReference>
<gene>
    <name evidence="8" type="ORF">ABEB36_003222</name>
</gene>
<feature type="transmembrane region" description="Helical" evidence="6">
    <location>
        <begin position="59"/>
        <end position="85"/>
    </location>
</feature>
<comment type="caution">
    <text evidence="8">The sequence shown here is derived from an EMBL/GenBank/DDBJ whole genome shotgun (WGS) entry which is preliminary data.</text>
</comment>
<sequence>MQTVIKTENVYYNMDNKGMVAPLPSTGNTAQPTVRIDITDSDKQHVKASRIRKFPKFRFPYVVNAFLSIIVLSGIILLELGYIPATKIGFYCQDPSLSYKFNGDTVSATTLLVGNLLILPCVILCISEFLQKDSTIRICLREFWYFYKEFLIGCALVLLITEIIKALIGEHRPHFFDVCQPDSGKNCTKGQYVYSYECTLTKYTRYFMSDTSRSFPSGHSSLSFFVAIYFSFLVQMRVPTVKTGKLFKPFLISCCLTWALVCSLTRLTDKRHHWWDVLGGMMIGCFGAWYTLHIIYRRLNQNVIVVPPRLATSTTTLLDVKNKDAKSEII</sequence>
<protein>
    <recommendedName>
        <fullName evidence="7">Phosphatidic acid phosphatase type 2/haloperoxidase domain-containing protein</fullName>
    </recommendedName>
</protein>
<dbReference type="EMBL" id="JBDJPC010000002">
    <property type="protein sequence ID" value="KAL1513882.1"/>
    <property type="molecule type" value="Genomic_DNA"/>
</dbReference>
<evidence type="ECO:0000256" key="6">
    <source>
        <dbReference type="SAM" id="Phobius"/>
    </source>
</evidence>
<evidence type="ECO:0000256" key="1">
    <source>
        <dbReference type="ARBA" id="ARBA00004141"/>
    </source>
</evidence>
<feature type="transmembrane region" description="Helical" evidence="6">
    <location>
        <begin position="246"/>
        <end position="267"/>
    </location>
</feature>
<dbReference type="Gene3D" id="1.20.144.10">
    <property type="entry name" value="Phosphatidic acid phosphatase type 2/haloperoxidase"/>
    <property type="match status" value="1"/>
</dbReference>
<feature type="transmembrane region" description="Helical" evidence="6">
    <location>
        <begin position="273"/>
        <end position="292"/>
    </location>
</feature>
<dbReference type="PANTHER" id="PTHR10165">
    <property type="entry name" value="LIPID PHOSPHATE PHOSPHATASE"/>
    <property type="match status" value="1"/>
</dbReference>
<evidence type="ECO:0000256" key="4">
    <source>
        <dbReference type="ARBA" id="ARBA00022989"/>
    </source>
</evidence>
<dbReference type="CDD" id="cd03384">
    <property type="entry name" value="PAP2_wunen"/>
    <property type="match status" value="1"/>
</dbReference>
<feature type="transmembrane region" description="Helical" evidence="6">
    <location>
        <begin position="150"/>
        <end position="168"/>
    </location>
</feature>
<reference evidence="8 9" key="1">
    <citation type="submission" date="2024-05" db="EMBL/GenBank/DDBJ databases">
        <title>Genetic variation in Jamaican populations of the coffee berry borer (Hypothenemus hampei).</title>
        <authorList>
            <person name="Errbii M."/>
            <person name="Myrie A."/>
        </authorList>
    </citation>
    <scope>NUCLEOTIDE SEQUENCE [LARGE SCALE GENOMIC DNA]</scope>
    <source>
        <strain evidence="8">JA-Hopewell-2020-01-JO</strain>
        <tissue evidence="8">Whole body</tissue>
    </source>
</reference>
<proteinExistence type="inferred from homology"/>
<accession>A0ABD1F8H3</accession>